<keyword evidence="3" id="KW-0489">Methyltransferase</keyword>
<dbReference type="GO" id="GO:0032259">
    <property type="term" value="P:methylation"/>
    <property type="evidence" value="ECO:0007669"/>
    <property type="project" value="UniProtKB-KW"/>
</dbReference>
<dbReference type="PANTHER" id="PTHR43861">
    <property type="entry name" value="TRANS-ACONITATE 2-METHYLTRANSFERASE-RELATED"/>
    <property type="match status" value="1"/>
</dbReference>
<evidence type="ECO:0000259" key="2">
    <source>
        <dbReference type="Pfam" id="PF13649"/>
    </source>
</evidence>
<dbReference type="EMBL" id="JACHHB010000002">
    <property type="protein sequence ID" value="MBB5172317.1"/>
    <property type="molecule type" value="Genomic_DNA"/>
</dbReference>
<keyword evidence="4" id="KW-1185">Reference proteome</keyword>
<gene>
    <name evidence="3" type="ORF">HNQ41_000461</name>
</gene>
<evidence type="ECO:0000313" key="3">
    <source>
        <dbReference type="EMBL" id="MBB5172317.1"/>
    </source>
</evidence>
<dbReference type="GO" id="GO:0008168">
    <property type="term" value="F:methyltransferase activity"/>
    <property type="evidence" value="ECO:0007669"/>
    <property type="project" value="UniProtKB-KW"/>
</dbReference>
<dbReference type="Proteomes" id="UP000551878">
    <property type="component" value="Unassembled WGS sequence"/>
</dbReference>
<dbReference type="Pfam" id="PF13649">
    <property type="entry name" value="Methyltransf_25"/>
    <property type="match status" value="1"/>
</dbReference>
<reference evidence="3 4" key="1">
    <citation type="submission" date="2020-08" db="EMBL/GenBank/DDBJ databases">
        <title>Genomic Encyclopedia of Type Strains, Phase IV (KMG-IV): sequencing the most valuable type-strain genomes for metagenomic binning, comparative biology and taxonomic classification.</title>
        <authorList>
            <person name="Goeker M."/>
        </authorList>
    </citation>
    <scope>NUCLEOTIDE SEQUENCE [LARGE SCALE GENOMIC DNA]</scope>
    <source>
        <strain evidence="3 4">DSM 24696</strain>
    </source>
</reference>
<organism evidence="3 4">
    <name type="scientific">Texcoconibacillus texcoconensis</name>
    <dbReference type="NCBI Taxonomy" id="1095777"/>
    <lineage>
        <taxon>Bacteria</taxon>
        <taxon>Bacillati</taxon>
        <taxon>Bacillota</taxon>
        <taxon>Bacilli</taxon>
        <taxon>Bacillales</taxon>
        <taxon>Bacillaceae</taxon>
        <taxon>Texcoconibacillus</taxon>
    </lineage>
</organism>
<dbReference type="RefSeq" id="WP_184662807.1">
    <property type="nucleotide sequence ID" value="NZ_JACHHB010000002.1"/>
</dbReference>
<dbReference type="Gene3D" id="3.40.50.150">
    <property type="entry name" value="Vaccinia Virus protein VP39"/>
    <property type="match status" value="1"/>
</dbReference>
<evidence type="ECO:0000256" key="1">
    <source>
        <dbReference type="ARBA" id="ARBA00022679"/>
    </source>
</evidence>
<dbReference type="PANTHER" id="PTHR43861:SF3">
    <property type="entry name" value="PUTATIVE (AFU_ORTHOLOGUE AFUA_2G14390)-RELATED"/>
    <property type="match status" value="1"/>
</dbReference>
<dbReference type="InterPro" id="IPR041698">
    <property type="entry name" value="Methyltransf_25"/>
</dbReference>
<dbReference type="AlphaFoldDB" id="A0A840QLS2"/>
<comment type="caution">
    <text evidence="3">The sequence shown here is derived from an EMBL/GenBank/DDBJ whole genome shotgun (WGS) entry which is preliminary data.</text>
</comment>
<name>A0A840QLS2_9BACI</name>
<sequence length="196" mass="22382">MSMWDERFRKQEYQYGTEPNVFIEQKASELQGESVLAVAEGEGRNAVFLAKQGFDVTAWDASIEGLKKTETLAEKNGVNVKTEQVDLGNVMWPQEQYDHVVMVFGHFDEDVQASVLKGIKQAIKPGGSFLCEVYSKTQRNYGTGGPKREELLYDPQLFLTTFADWHIPYFFIGDVERYEGHLHQGKSHVIQILTRK</sequence>
<feature type="domain" description="Methyltransferase" evidence="2">
    <location>
        <begin position="35"/>
        <end position="127"/>
    </location>
</feature>
<protein>
    <submittedName>
        <fullName evidence="3">2-polyprenyl-3-methyl-5-hydroxy-6-metoxy-1, 4-benzoquinol methylase</fullName>
    </submittedName>
</protein>
<dbReference type="SUPFAM" id="SSF53335">
    <property type="entry name" value="S-adenosyl-L-methionine-dependent methyltransferases"/>
    <property type="match status" value="1"/>
</dbReference>
<proteinExistence type="predicted"/>
<dbReference type="InterPro" id="IPR029063">
    <property type="entry name" value="SAM-dependent_MTases_sf"/>
</dbReference>
<evidence type="ECO:0000313" key="4">
    <source>
        <dbReference type="Proteomes" id="UP000551878"/>
    </source>
</evidence>
<keyword evidence="1" id="KW-0808">Transferase</keyword>
<dbReference type="CDD" id="cd02440">
    <property type="entry name" value="AdoMet_MTases"/>
    <property type="match status" value="1"/>
</dbReference>
<accession>A0A840QLS2</accession>